<gene>
    <name evidence="1" type="ORF">L3049_06585</name>
</gene>
<proteinExistence type="predicted"/>
<dbReference type="EMBL" id="JAKJSC010000001">
    <property type="protein sequence ID" value="MDE5417669.1"/>
    <property type="molecule type" value="Genomic_DNA"/>
</dbReference>
<dbReference type="Proteomes" id="UP001528920">
    <property type="component" value="Unassembled WGS sequence"/>
</dbReference>
<dbReference type="RefSeq" id="WP_275109009.1">
    <property type="nucleotide sequence ID" value="NZ_JAKJSC010000001.1"/>
</dbReference>
<sequence>MKNIKYILFLLVGVLIWNACDEDDSVVYDIDGGTNLAVFEQSQQAVTRIADGTEYPVDVKMKLQGPNLSKVTGDVTVTIAAHSSSTAVEGTHYRIDNNSVTLKSDNNYLALFDGVTMLTEGIATPLATSPKLVLEVTTASGDNSVVASGKTIPVTLNYACPSELQGAYTVVVLRDGGVITPYTNVTITQTGVGTYRTSEVGHWAAATLGNTPGFTFTDVCGVIAVPQQSLVEAYGNQVQSFQPGSVDPDTGVLHIVYKISSSGWESEYDCTFTPVN</sequence>
<evidence type="ECO:0000313" key="2">
    <source>
        <dbReference type="Proteomes" id="UP001528920"/>
    </source>
</evidence>
<organism evidence="1 2">
    <name type="scientific">Paralabilibaculum antarcticum</name>
    <dbReference type="NCBI Taxonomy" id="2912572"/>
    <lineage>
        <taxon>Bacteria</taxon>
        <taxon>Pseudomonadati</taxon>
        <taxon>Bacteroidota</taxon>
        <taxon>Bacteroidia</taxon>
        <taxon>Marinilabiliales</taxon>
        <taxon>Marinifilaceae</taxon>
        <taxon>Paralabilibaculum</taxon>
    </lineage>
</organism>
<evidence type="ECO:0000313" key="1">
    <source>
        <dbReference type="EMBL" id="MDE5417669.1"/>
    </source>
</evidence>
<name>A0ABT5VQG7_9BACT</name>
<comment type="caution">
    <text evidence="1">The sequence shown here is derived from an EMBL/GenBank/DDBJ whole genome shotgun (WGS) entry which is preliminary data.</text>
</comment>
<keyword evidence="2" id="KW-1185">Reference proteome</keyword>
<protein>
    <recommendedName>
        <fullName evidence="3">DUF1735 domain-containing protein</fullName>
    </recommendedName>
</protein>
<accession>A0ABT5VQG7</accession>
<evidence type="ECO:0008006" key="3">
    <source>
        <dbReference type="Google" id="ProtNLM"/>
    </source>
</evidence>
<reference evidence="1 2" key="1">
    <citation type="submission" date="2022-01" db="EMBL/GenBank/DDBJ databases">
        <title>Labilibaculum sp. nov, a marine bacterium isolated from Antarctica.</title>
        <authorList>
            <person name="Dai W."/>
        </authorList>
    </citation>
    <scope>NUCLEOTIDE SEQUENCE [LARGE SCALE GENOMIC DNA]</scope>
    <source>
        <strain evidence="1 2">DW002</strain>
    </source>
</reference>